<keyword evidence="2" id="KW-0808">Transferase</keyword>
<dbReference type="AlphaFoldDB" id="A0A317E5V1"/>
<feature type="domain" description="Glutamine amidotransferase" evidence="1">
    <location>
        <begin position="65"/>
        <end position="209"/>
    </location>
</feature>
<dbReference type="SUPFAM" id="SSF52317">
    <property type="entry name" value="Class I glutamine amidotransferase-like"/>
    <property type="match status" value="1"/>
</dbReference>
<keyword evidence="2" id="KW-0315">Glutamine amidotransferase</keyword>
<accession>A0A317E5V1</accession>
<reference evidence="3" key="1">
    <citation type="submission" date="2018-05" db="EMBL/GenBank/DDBJ databases">
        <title>Zavarzinia sp. HR-AS.</title>
        <authorList>
            <person name="Lee Y."/>
            <person name="Jeon C.O."/>
        </authorList>
    </citation>
    <scope>NUCLEOTIDE SEQUENCE [LARGE SCALE GENOMIC DNA]</scope>
    <source>
        <strain evidence="3">DSM 1231</strain>
    </source>
</reference>
<dbReference type="Gene3D" id="3.40.50.880">
    <property type="match status" value="1"/>
</dbReference>
<comment type="caution">
    <text evidence="2">The sequence shown here is derived from an EMBL/GenBank/DDBJ whole genome shotgun (WGS) entry which is preliminary data.</text>
</comment>
<dbReference type="InterPro" id="IPR044992">
    <property type="entry name" value="ChyE-like"/>
</dbReference>
<evidence type="ECO:0000259" key="1">
    <source>
        <dbReference type="Pfam" id="PF00117"/>
    </source>
</evidence>
<gene>
    <name evidence="2" type="ORF">DKG75_07155</name>
</gene>
<dbReference type="InterPro" id="IPR029062">
    <property type="entry name" value="Class_I_gatase-like"/>
</dbReference>
<dbReference type="InterPro" id="IPR017926">
    <property type="entry name" value="GATASE"/>
</dbReference>
<dbReference type="Pfam" id="PF00117">
    <property type="entry name" value="GATase"/>
    <property type="match status" value="1"/>
</dbReference>
<evidence type="ECO:0000313" key="3">
    <source>
        <dbReference type="Proteomes" id="UP000246077"/>
    </source>
</evidence>
<name>A0A317E5V1_9PROT</name>
<dbReference type="OrthoDB" id="9813383at2"/>
<proteinExistence type="predicted"/>
<keyword evidence="3" id="KW-1185">Reference proteome</keyword>
<dbReference type="Proteomes" id="UP000246077">
    <property type="component" value="Unassembled WGS sequence"/>
</dbReference>
<dbReference type="PANTHER" id="PTHR42695:SF5">
    <property type="entry name" value="GLUTAMINE AMIDOTRANSFERASE YLR126C-RELATED"/>
    <property type="match status" value="1"/>
</dbReference>
<dbReference type="PROSITE" id="PS51273">
    <property type="entry name" value="GATASE_TYPE_1"/>
    <property type="match status" value="1"/>
</dbReference>
<protein>
    <submittedName>
        <fullName evidence="2">Glutamine amidotransferase</fullName>
    </submittedName>
</protein>
<dbReference type="GO" id="GO:0005829">
    <property type="term" value="C:cytosol"/>
    <property type="evidence" value="ECO:0007669"/>
    <property type="project" value="TreeGrafter"/>
</dbReference>
<sequence>MAVSGLRLLVVEGNVAAARERAIASGGTAAGLSYADLLRRLAPDATVDICYPADPGSNLPGVADLAAYDGVAITGSALNIYDGGPAIEPQVALVRDAFQAGTPMFGSCWGLQVATVAAGGTVRANPKGREIGIARRIVPTAAGRDHPLLAGRPAAYDAICVHLDEVETMPAGMTVLAGNAVSDVQAAEIRHGNGVFWGVQYHPEYTFREIAAVMRRYGPVMVTGGFVHDAAELQAVIAQYDALDAAPGDTALAWRLGVDGEVLDPAARNREIGNWLAHLVRPARAVSGKAETALFKNP</sequence>
<dbReference type="GO" id="GO:0016740">
    <property type="term" value="F:transferase activity"/>
    <property type="evidence" value="ECO:0007669"/>
    <property type="project" value="UniProtKB-KW"/>
</dbReference>
<dbReference type="EMBL" id="QGLF01000002">
    <property type="protein sequence ID" value="PWR22409.1"/>
    <property type="molecule type" value="Genomic_DNA"/>
</dbReference>
<dbReference type="CDD" id="cd01741">
    <property type="entry name" value="GATase1_1"/>
    <property type="match status" value="1"/>
</dbReference>
<dbReference type="PANTHER" id="PTHR42695">
    <property type="entry name" value="GLUTAMINE AMIDOTRANSFERASE YLR126C-RELATED"/>
    <property type="match status" value="1"/>
</dbReference>
<organism evidence="2 3">
    <name type="scientific">Zavarzinia compransoris</name>
    <dbReference type="NCBI Taxonomy" id="1264899"/>
    <lineage>
        <taxon>Bacteria</taxon>
        <taxon>Pseudomonadati</taxon>
        <taxon>Pseudomonadota</taxon>
        <taxon>Alphaproteobacteria</taxon>
        <taxon>Rhodospirillales</taxon>
        <taxon>Zavarziniaceae</taxon>
        <taxon>Zavarzinia</taxon>
    </lineage>
</organism>
<evidence type="ECO:0000313" key="2">
    <source>
        <dbReference type="EMBL" id="PWR22409.1"/>
    </source>
</evidence>